<dbReference type="GO" id="GO:0005634">
    <property type="term" value="C:nucleus"/>
    <property type="evidence" value="ECO:0007669"/>
    <property type="project" value="UniProtKB-SubCell"/>
</dbReference>
<evidence type="ECO:0000256" key="12">
    <source>
        <dbReference type="PROSITE-ProRule" id="PRU00176"/>
    </source>
</evidence>
<evidence type="ECO:0000256" key="1">
    <source>
        <dbReference type="ARBA" id="ARBA00004123"/>
    </source>
</evidence>
<dbReference type="InterPro" id="IPR058567">
    <property type="entry name" value="Ig_TRAPPC9_Trs120_3rd"/>
</dbReference>
<gene>
    <name evidence="17" type="ORF">MCUN1_000606</name>
</gene>
<evidence type="ECO:0000259" key="16">
    <source>
        <dbReference type="PROSITE" id="PS50102"/>
    </source>
</evidence>
<dbReference type="InterPro" id="IPR036238">
    <property type="entry name" value="Transglutaminase_C_sf"/>
</dbReference>
<dbReference type="Pfam" id="PF26254">
    <property type="entry name" value="Ig_TRAPPC9-Trs120_1st"/>
    <property type="match status" value="1"/>
</dbReference>
<evidence type="ECO:0000256" key="11">
    <source>
        <dbReference type="PROSITE-ProRule" id="PRU00175"/>
    </source>
</evidence>
<dbReference type="GO" id="GO:0051254">
    <property type="term" value="P:positive regulation of RNA metabolic process"/>
    <property type="evidence" value="ECO:0007669"/>
    <property type="project" value="UniProtKB-ARBA"/>
</dbReference>
<dbReference type="FunFam" id="3.30.40.10:FF:000006">
    <property type="entry name" value="CCR4-NOT transcription complex subunit 4"/>
    <property type="match status" value="1"/>
</dbReference>
<keyword evidence="9" id="KW-0804">Transcription</keyword>
<feature type="region of interest" description="Disordered" evidence="14">
    <location>
        <begin position="519"/>
        <end position="571"/>
    </location>
</feature>
<evidence type="ECO:0000256" key="13">
    <source>
        <dbReference type="SAM" id="Coils"/>
    </source>
</evidence>
<evidence type="ECO:0000256" key="6">
    <source>
        <dbReference type="ARBA" id="ARBA00022884"/>
    </source>
</evidence>
<dbReference type="PANTHER" id="PTHR12603">
    <property type="entry name" value="CCR4-NOT TRANSCRIPTION COMPLEX RELATED"/>
    <property type="match status" value="1"/>
</dbReference>
<keyword evidence="10" id="KW-0539">Nucleus</keyword>
<dbReference type="Pfam" id="PF14570">
    <property type="entry name" value="zf-RING_4"/>
    <property type="match status" value="1"/>
</dbReference>
<dbReference type="InterPro" id="IPR001841">
    <property type="entry name" value="Znf_RING"/>
</dbReference>
<dbReference type="Pfam" id="PF26251">
    <property type="entry name" value="TPR_TRAPPC9-Trs120"/>
    <property type="match status" value="1"/>
</dbReference>
<dbReference type="EMBL" id="CP119877">
    <property type="protein sequence ID" value="WFD33789.1"/>
    <property type="molecule type" value="Genomic_DNA"/>
</dbReference>
<accession>A0AAF0ERR1</accession>
<keyword evidence="18" id="KW-1185">Reference proteome</keyword>
<evidence type="ECO:0000256" key="4">
    <source>
        <dbReference type="ARBA" id="ARBA00022771"/>
    </source>
</evidence>
<dbReference type="InterPro" id="IPR034261">
    <property type="entry name" value="CNOT4_RRM"/>
</dbReference>
<dbReference type="InterPro" id="IPR013083">
    <property type="entry name" value="Znf_RING/FYVE/PHD"/>
</dbReference>
<keyword evidence="3" id="KW-0479">Metal-binding</keyword>
<dbReference type="SUPFAM" id="SSF57850">
    <property type="entry name" value="RING/U-box"/>
    <property type="match status" value="1"/>
</dbReference>
<dbReference type="CDD" id="cd16618">
    <property type="entry name" value="mRING-HC-C4C4_CNOT4"/>
    <property type="match status" value="1"/>
</dbReference>
<dbReference type="Gene3D" id="2.60.40.10">
    <property type="entry name" value="Immunoglobulins"/>
    <property type="match status" value="1"/>
</dbReference>
<keyword evidence="5" id="KW-0862">Zinc</keyword>
<dbReference type="Gene3D" id="3.30.70.330">
    <property type="match status" value="1"/>
</dbReference>
<dbReference type="GO" id="GO:0003723">
    <property type="term" value="F:RNA binding"/>
    <property type="evidence" value="ECO:0007669"/>
    <property type="project" value="UniProtKB-UniRule"/>
</dbReference>
<feature type="domain" description="RRM" evidence="16">
    <location>
        <begin position="134"/>
        <end position="225"/>
    </location>
</feature>
<dbReference type="InterPro" id="IPR058564">
    <property type="entry name" value="TPR_TRAPPC9_Trs120"/>
</dbReference>
<dbReference type="SMART" id="SM00361">
    <property type="entry name" value="RRM_1"/>
    <property type="match status" value="1"/>
</dbReference>
<dbReference type="PROSITE" id="PS50102">
    <property type="entry name" value="RRM"/>
    <property type="match status" value="1"/>
</dbReference>
<dbReference type="Pfam" id="PF08626">
    <property type="entry name" value="TRAPPC9-Trs120"/>
    <property type="match status" value="1"/>
</dbReference>
<dbReference type="InterPro" id="IPR058563">
    <property type="entry name" value="Trs120_TRAPPC9_N"/>
</dbReference>
<feature type="compositionally biased region" description="Basic and acidic residues" evidence="14">
    <location>
        <begin position="286"/>
        <end position="297"/>
    </location>
</feature>
<feature type="region of interest" description="Disordered" evidence="14">
    <location>
        <begin position="464"/>
        <end position="506"/>
    </location>
</feature>
<dbReference type="GO" id="GO:0030015">
    <property type="term" value="C:CCR4-NOT core complex"/>
    <property type="evidence" value="ECO:0007669"/>
    <property type="project" value="UniProtKB-ARBA"/>
</dbReference>
<evidence type="ECO:0000313" key="17">
    <source>
        <dbReference type="EMBL" id="WFD33789.1"/>
    </source>
</evidence>
<keyword evidence="8 13" id="KW-0175">Coiled coil</keyword>
<feature type="coiled-coil region" evidence="13">
    <location>
        <begin position="100"/>
        <end position="134"/>
    </location>
</feature>
<dbReference type="InterPro" id="IPR013783">
    <property type="entry name" value="Ig-like_fold"/>
</dbReference>
<evidence type="ECO:0000313" key="18">
    <source>
        <dbReference type="Proteomes" id="UP001219933"/>
    </source>
</evidence>
<dbReference type="Pfam" id="PF26282">
    <property type="entry name" value="Ig_TRAPPC9-Trs120_3rd"/>
    <property type="match status" value="1"/>
</dbReference>
<evidence type="ECO:0000256" key="10">
    <source>
        <dbReference type="ARBA" id="ARBA00023242"/>
    </source>
</evidence>
<evidence type="ECO:0000259" key="15">
    <source>
        <dbReference type="PROSITE" id="PS50089"/>
    </source>
</evidence>
<dbReference type="FunFam" id="3.30.70.330:FF:000257">
    <property type="entry name" value="CCR4-NOT core complex subunit Not4"/>
    <property type="match status" value="1"/>
</dbReference>
<dbReference type="InterPro" id="IPR000504">
    <property type="entry name" value="RRM_dom"/>
</dbReference>
<evidence type="ECO:0000256" key="9">
    <source>
        <dbReference type="ARBA" id="ARBA00023163"/>
    </source>
</evidence>
<dbReference type="Pfam" id="PF26280">
    <property type="entry name" value="Ig_TRAPPC9-Trs120_2nd"/>
    <property type="match status" value="1"/>
</dbReference>
<dbReference type="SUPFAM" id="SSF49309">
    <property type="entry name" value="Transglutaminase, two C-terminal domains"/>
    <property type="match status" value="1"/>
</dbReference>
<dbReference type="GO" id="GO:0003810">
    <property type="term" value="F:protein-glutamine gamma-glutamyltransferase activity"/>
    <property type="evidence" value="ECO:0007669"/>
    <property type="project" value="InterPro"/>
</dbReference>
<sequence length="1858" mass="199994">MVRKTPAASAGLPAAVSSTSKDGTRVDALWSDDGEAMECPLCLEEIDISDANFKPCPCGYQICRFCWHHIKQNLNGRCPACRRKYSDQAIEFKAMSTEEILRLAQAKKNKERERKEMEANNRKHLANMRVVQKNLVYVVGLSPRLAREEFIPTLRGPDYFGQYGRVAKILISKRPPAHKIQPGHDPSVGVYVTYVQKEDAARAIVAIDGSKEPGGRVVRASYGTTKYCTSYLRNLPCANPGCTYLHEPGEEADSFTKEDLATLRHAAKDTEHKIKPASMHFSPIGRKSETPSAEHTESALPRTASWASGRPEERDPSSPAHRQAKPATPVMSPKPVPAGTAPAAPAQPAKEPEEVPAAPYKPSNTAQELLDDLHERRRADVSADAVLFSDFEWTLSAFNGDFSFNLGGHEKIIREADSVHAQSLREPVYTYAGTFNPFEETTEEIMPRYNARVPEDRWAVEHPAPVPASDTERESQRSAAAALLAARARQMQEGGDEEPRSRGDSKSLLALLRRIQETPRGAGAASSAPASASPIASLPTPAPVPEQLGTPVLGARPPGMTPPPGLKPHGQEPNMATGLLLAQLLGGGTPSPTLRILLAPAGPIEHAEFERWASFVRSITRVRLKDVPRASSSLAPTSPLVQYGEVHVQFVTAYDPSHAFLAPFSVHSEVLGVLGLSSYHKGAARSRDLERVPGILRSQHPGALVHRVFGFEVPYTEPDGDGDLGGVSVSESEGEFAPNPGFSGHKDSGLVVFPAMRRDAKDIRFYVRTLIAEFVGAVLDSLDSLVSSLDGSPLETPRETLGGLAAALASETRASPVPQKAGTPTQSSVAKVFGSRIIGRRESASLERPTSGPTSATRYTKVKADVALLSGDLWTAIDLYDSLLTNTARERALAGGQDAVWFASVLEGWAVSRTLLARLGGAAVEQAPRTAYPFMPGREREKDREVRDVSPPSLVWKDVAEAYSLAISVYTKCLAPPHLLNAPLRSVTSETPRDYTHPLVYANACLSYARFLHAVWASGGWNGECFDQLLAGGVPPALGAGALTPTEYAQLSAHSGVYRHEIAAAVDGAVTQSLRVLSAADQLAILGEASAILAQLGFARRHAHVVLQLHAVLSRVLATSLRSRKEESVALGVPATVLPSGEDSAVPVLVLGLQAADTYGVDLLAAPVHGLPPTHPLVKVLGRIIKARYAPLIEDDAETELARLALADPRIANATYGWPELQVRLVKSLVALAEALADHVAMTYFGALLLRNYAYALGPNEQSVVYGALRTVLPQARITAPDLKLAYYGPKDMLAALEVRPLPDGHVPIARSKSEFEHALPVRKNAACELVQDEPVSVNVTLQNPLDIELHVTKIELAASGLAFEAAPSSSVVPPHSLQTVCLHGIPRESGTLKIEGVKITLWEAEEHVLKISRRKDGERVHVREIERPSGLNARPSLRAVMRGIVEEPAFPLECTVHPPQPTVQVAFPDLVRPTIALADGSTKTLAVRLINMGDTPADVVALTLDDSLQGPIRASIESGSLLPGDVHELEWRLLHESVLSRTNTDAVSVAPRSSVVVPLHVTGRLGCTWARVTVHYAHDTGSARLLAKSAQRTLALSVRPGVRCINASVLALSSDAAKRLGAEGKALALSFENDAPNARTVSVKSGEATHEVQVPRESTARLLVPIAQVSLTDEQLAGDIPVLMPKQYVVPRTPLTPEAKTEGLRQFWVRDALLRQVAASWSDHETGQVSLRCLWPSPEECELALVPRIGVTLSVDDAVVERPTPVTVTVTNASDAHVSLLCTWSLVQPAARVLVTDGTWTSRVTPWPLAPNASTSVSKTLCFLAHGTFVLQASVTHTDGHATYVSEPLRVSVAPPQ</sequence>
<dbReference type="SUPFAM" id="SSF54928">
    <property type="entry name" value="RNA-binding domain, RBD"/>
    <property type="match status" value="1"/>
</dbReference>
<protein>
    <recommendedName>
        <fullName evidence="19">CCR4-NOT transcription complex subunit 4</fullName>
    </recommendedName>
</protein>
<feature type="compositionally biased region" description="Low complexity" evidence="14">
    <location>
        <begin position="337"/>
        <end position="361"/>
    </location>
</feature>
<evidence type="ECO:0000256" key="3">
    <source>
        <dbReference type="ARBA" id="ARBA00022723"/>
    </source>
</evidence>
<name>A0AAF0ERR1_9BASI</name>
<feature type="region of interest" description="Disordered" evidence="14">
    <location>
        <begin position="267"/>
        <end position="361"/>
    </location>
</feature>
<evidence type="ECO:0000256" key="5">
    <source>
        <dbReference type="ARBA" id="ARBA00022833"/>
    </source>
</evidence>
<dbReference type="GO" id="GO:0006401">
    <property type="term" value="P:RNA catabolic process"/>
    <property type="evidence" value="ECO:0007669"/>
    <property type="project" value="UniProtKB-ARBA"/>
</dbReference>
<dbReference type="GO" id="GO:0010629">
    <property type="term" value="P:negative regulation of gene expression"/>
    <property type="evidence" value="ECO:0007669"/>
    <property type="project" value="UniProtKB-ARBA"/>
</dbReference>
<dbReference type="Gene3D" id="3.30.40.10">
    <property type="entry name" value="Zinc/RING finger domain, C3HC4 (zinc finger)"/>
    <property type="match status" value="1"/>
</dbReference>
<dbReference type="InterPro" id="IPR003954">
    <property type="entry name" value="RRM_euk-type"/>
</dbReference>
<dbReference type="CDD" id="cd12438">
    <property type="entry name" value="RRM_CNOT4"/>
    <property type="match status" value="1"/>
</dbReference>
<evidence type="ECO:0008006" key="19">
    <source>
        <dbReference type="Google" id="ProtNLM"/>
    </source>
</evidence>
<dbReference type="GO" id="GO:0008270">
    <property type="term" value="F:zinc ion binding"/>
    <property type="evidence" value="ECO:0007669"/>
    <property type="project" value="UniProtKB-KW"/>
</dbReference>
<keyword evidence="2" id="KW-0678">Repressor</keyword>
<feature type="compositionally biased region" description="Low complexity" evidence="14">
    <location>
        <begin position="522"/>
        <end position="539"/>
    </location>
</feature>
<dbReference type="GO" id="GO:0010557">
    <property type="term" value="P:positive regulation of macromolecule biosynthetic process"/>
    <property type="evidence" value="ECO:0007669"/>
    <property type="project" value="UniProtKB-ARBA"/>
</dbReference>
<dbReference type="GO" id="GO:0016567">
    <property type="term" value="P:protein ubiquitination"/>
    <property type="evidence" value="ECO:0007669"/>
    <property type="project" value="TreeGrafter"/>
</dbReference>
<dbReference type="PANTHER" id="PTHR12603:SF0">
    <property type="entry name" value="CCR4-NOT TRANSCRIPTION COMPLEX SUBUNIT 4"/>
    <property type="match status" value="1"/>
</dbReference>
<dbReference type="Proteomes" id="UP001219933">
    <property type="component" value="Chromosome 1"/>
</dbReference>
<dbReference type="InterPro" id="IPR012677">
    <property type="entry name" value="Nucleotide-bd_a/b_plait_sf"/>
</dbReference>
<comment type="subcellular location">
    <subcellularLocation>
        <location evidence="1">Nucleus</location>
    </subcellularLocation>
</comment>
<keyword evidence="4 11" id="KW-0863">Zinc-finger</keyword>
<dbReference type="InterPro" id="IPR039515">
    <property type="entry name" value="NOT4_mRING-HC-C4C4"/>
</dbReference>
<dbReference type="InterPro" id="IPR035979">
    <property type="entry name" value="RBD_domain_sf"/>
</dbReference>
<dbReference type="GO" id="GO:0061630">
    <property type="term" value="F:ubiquitin protein ligase activity"/>
    <property type="evidence" value="ECO:0007669"/>
    <property type="project" value="UniProtKB-ARBA"/>
</dbReference>
<evidence type="ECO:0000256" key="2">
    <source>
        <dbReference type="ARBA" id="ARBA00022491"/>
    </source>
</evidence>
<evidence type="ECO:0000256" key="7">
    <source>
        <dbReference type="ARBA" id="ARBA00023015"/>
    </source>
</evidence>
<dbReference type="PROSITE" id="PS50089">
    <property type="entry name" value="ZF_RING_2"/>
    <property type="match status" value="1"/>
</dbReference>
<proteinExistence type="predicted"/>
<dbReference type="InterPro" id="IPR058565">
    <property type="entry name" value="Ig_TRAPPC9_Trs120_1st"/>
</dbReference>
<feature type="compositionally biased region" description="Low complexity" evidence="14">
    <location>
        <begin position="477"/>
        <end position="489"/>
    </location>
</feature>
<feature type="domain" description="RING-type" evidence="15">
    <location>
        <begin position="39"/>
        <end position="82"/>
    </location>
</feature>
<dbReference type="InterPro" id="IPR039780">
    <property type="entry name" value="Mot2"/>
</dbReference>
<organism evidence="17 18">
    <name type="scientific">Malassezia cuniculi</name>
    <dbReference type="NCBI Taxonomy" id="948313"/>
    <lineage>
        <taxon>Eukaryota</taxon>
        <taxon>Fungi</taxon>
        <taxon>Dikarya</taxon>
        <taxon>Basidiomycota</taxon>
        <taxon>Ustilaginomycotina</taxon>
        <taxon>Malasseziomycetes</taxon>
        <taxon>Malasseziales</taxon>
        <taxon>Malasseziaceae</taxon>
        <taxon>Malassezia</taxon>
    </lineage>
</organism>
<keyword evidence="7" id="KW-0805">Transcription regulation</keyword>
<evidence type="ECO:0000256" key="14">
    <source>
        <dbReference type="SAM" id="MobiDB-lite"/>
    </source>
</evidence>
<dbReference type="GO" id="GO:0016071">
    <property type="term" value="P:mRNA metabolic process"/>
    <property type="evidence" value="ECO:0007669"/>
    <property type="project" value="UniProtKB-ARBA"/>
</dbReference>
<keyword evidence="6 12" id="KW-0694">RNA-binding</keyword>
<reference evidence="17" key="1">
    <citation type="submission" date="2023-03" db="EMBL/GenBank/DDBJ databases">
        <title>Mating type loci evolution in Malassezia.</title>
        <authorList>
            <person name="Coelho M.A."/>
        </authorList>
    </citation>
    <scope>NUCLEOTIDE SEQUENCE</scope>
    <source>
        <strain evidence="17">CBS 11721</strain>
    </source>
</reference>
<evidence type="ECO:0000256" key="8">
    <source>
        <dbReference type="ARBA" id="ARBA00023054"/>
    </source>
</evidence>